<dbReference type="AlphaFoldDB" id="A0A392P237"/>
<evidence type="ECO:0000313" key="3">
    <source>
        <dbReference type="Proteomes" id="UP000265520"/>
    </source>
</evidence>
<evidence type="ECO:0000313" key="2">
    <source>
        <dbReference type="EMBL" id="MCI05416.1"/>
    </source>
</evidence>
<evidence type="ECO:0000256" key="1">
    <source>
        <dbReference type="SAM" id="MobiDB-lite"/>
    </source>
</evidence>
<dbReference type="Proteomes" id="UP000265520">
    <property type="component" value="Unassembled WGS sequence"/>
</dbReference>
<feature type="region of interest" description="Disordered" evidence="1">
    <location>
        <begin position="1"/>
        <end position="40"/>
    </location>
</feature>
<feature type="compositionally biased region" description="Low complexity" evidence="1">
    <location>
        <begin position="22"/>
        <end position="31"/>
    </location>
</feature>
<comment type="caution">
    <text evidence="2">The sequence shown here is derived from an EMBL/GenBank/DDBJ whole genome shotgun (WGS) entry which is preliminary data.</text>
</comment>
<reference evidence="2 3" key="1">
    <citation type="journal article" date="2018" name="Front. Plant Sci.">
        <title>Red Clover (Trifolium pratense) and Zigzag Clover (T. medium) - A Picture of Genomic Similarities and Differences.</title>
        <authorList>
            <person name="Dluhosova J."/>
            <person name="Istvanek J."/>
            <person name="Nedelnik J."/>
            <person name="Repkova J."/>
        </authorList>
    </citation>
    <scope>NUCLEOTIDE SEQUENCE [LARGE SCALE GENOMIC DNA]</scope>
    <source>
        <strain evidence="3">cv. 10/8</strain>
        <tissue evidence="2">Leaf</tissue>
    </source>
</reference>
<protein>
    <submittedName>
        <fullName evidence="2">Uncharacterized protein</fullName>
    </submittedName>
</protein>
<sequence length="75" mass="8328">MEDVSSRSGPEHDDLWRGGFTRGSRGSAWSSRAEKGTARGGALRGWWRRGNGRRALRCIPRRLVVEHGGGSHRKS</sequence>
<name>A0A392P237_9FABA</name>
<accession>A0A392P237</accession>
<keyword evidence="3" id="KW-1185">Reference proteome</keyword>
<dbReference type="EMBL" id="LXQA010058597">
    <property type="protein sequence ID" value="MCI05416.1"/>
    <property type="molecule type" value="Genomic_DNA"/>
</dbReference>
<proteinExistence type="predicted"/>
<organism evidence="2 3">
    <name type="scientific">Trifolium medium</name>
    <dbReference type="NCBI Taxonomy" id="97028"/>
    <lineage>
        <taxon>Eukaryota</taxon>
        <taxon>Viridiplantae</taxon>
        <taxon>Streptophyta</taxon>
        <taxon>Embryophyta</taxon>
        <taxon>Tracheophyta</taxon>
        <taxon>Spermatophyta</taxon>
        <taxon>Magnoliopsida</taxon>
        <taxon>eudicotyledons</taxon>
        <taxon>Gunneridae</taxon>
        <taxon>Pentapetalae</taxon>
        <taxon>rosids</taxon>
        <taxon>fabids</taxon>
        <taxon>Fabales</taxon>
        <taxon>Fabaceae</taxon>
        <taxon>Papilionoideae</taxon>
        <taxon>50 kb inversion clade</taxon>
        <taxon>NPAAA clade</taxon>
        <taxon>Hologalegina</taxon>
        <taxon>IRL clade</taxon>
        <taxon>Trifolieae</taxon>
        <taxon>Trifolium</taxon>
    </lineage>
</organism>